<dbReference type="InterPro" id="IPR057684">
    <property type="entry name" value="DUF7924"/>
</dbReference>
<dbReference type="AlphaFoldDB" id="A0A6A6GUM6"/>
<proteinExistence type="predicted"/>
<gene>
    <name evidence="3" type="ORF">EV356DRAFT_510882</name>
</gene>
<feature type="domain" description="DUF7924" evidence="2">
    <location>
        <begin position="283"/>
        <end position="442"/>
    </location>
</feature>
<name>A0A6A6GUM6_VIRVR</name>
<reference evidence="3" key="1">
    <citation type="journal article" date="2020" name="Stud. Mycol.">
        <title>101 Dothideomycetes genomes: a test case for predicting lifestyles and emergence of pathogens.</title>
        <authorList>
            <person name="Haridas S."/>
            <person name="Albert R."/>
            <person name="Binder M."/>
            <person name="Bloem J."/>
            <person name="Labutti K."/>
            <person name="Salamov A."/>
            <person name="Andreopoulos B."/>
            <person name="Baker S."/>
            <person name="Barry K."/>
            <person name="Bills G."/>
            <person name="Bluhm B."/>
            <person name="Cannon C."/>
            <person name="Castanera R."/>
            <person name="Culley D."/>
            <person name="Daum C."/>
            <person name="Ezra D."/>
            <person name="Gonzalez J."/>
            <person name="Henrissat B."/>
            <person name="Kuo A."/>
            <person name="Liang C."/>
            <person name="Lipzen A."/>
            <person name="Lutzoni F."/>
            <person name="Magnuson J."/>
            <person name="Mondo S."/>
            <person name="Nolan M."/>
            <person name="Ohm R."/>
            <person name="Pangilinan J."/>
            <person name="Park H.-J."/>
            <person name="Ramirez L."/>
            <person name="Alfaro M."/>
            <person name="Sun H."/>
            <person name="Tritt A."/>
            <person name="Yoshinaga Y."/>
            <person name="Zwiers L.-H."/>
            <person name="Turgeon B."/>
            <person name="Goodwin S."/>
            <person name="Spatafora J."/>
            <person name="Crous P."/>
            <person name="Grigoriev I."/>
        </authorList>
    </citation>
    <scope>NUCLEOTIDE SEQUENCE</scope>
    <source>
        <strain evidence="3">Tuck. ex Michener</strain>
    </source>
</reference>
<evidence type="ECO:0000256" key="1">
    <source>
        <dbReference type="SAM" id="MobiDB-lite"/>
    </source>
</evidence>
<evidence type="ECO:0000313" key="4">
    <source>
        <dbReference type="Proteomes" id="UP000800092"/>
    </source>
</evidence>
<dbReference type="Proteomes" id="UP000800092">
    <property type="component" value="Unassembled WGS sequence"/>
</dbReference>
<evidence type="ECO:0000313" key="3">
    <source>
        <dbReference type="EMBL" id="KAF2229435.1"/>
    </source>
</evidence>
<evidence type="ECO:0000259" key="2">
    <source>
        <dbReference type="Pfam" id="PF25545"/>
    </source>
</evidence>
<organism evidence="3 4">
    <name type="scientific">Viridothelium virens</name>
    <name type="common">Speckled blister lichen</name>
    <name type="synonym">Trypethelium virens</name>
    <dbReference type="NCBI Taxonomy" id="1048519"/>
    <lineage>
        <taxon>Eukaryota</taxon>
        <taxon>Fungi</taxon>
        <taxon>Dikarya</taxon>
        <taxon>Ascomycota</taxon>
        <taxon>Pezizomycotina</taxon>
        <taxon>Dothideomycetes</taxon>
        <taxon>Dothideomycetes incertae sedis</taxon>
        <taxon>Trypetheliales</taxon>
        <taxon>Trypetheliaceae</taxon>
        <taxon>Viridothelium</taxon>
    </lineage>
</organism>
<feature type="compositionally biased region" description="Low complexity" evidence="1">
    <location>
        <begin position="134"/>
        <end position="164"/>
    </location>
</feature>
<dbReference type="EMBL" id="ML991863">
    <property type="protein sequence ID" value="KAF2229435.1"/>
    <property type="molecule type" value="Genomic_DNA"/>
</dbReference>
<feature type="compositionally biased region" description="Polar residues" evidence="1">
    <location>
        <begin position="514"/>
        <end position="524"/>
    </location>
</feature>
<feature type="compositionally biased region" description="Polar residues" evidence="1">
    <location>
        <begin position="455"/>
        <end position="477"/>
    </location>
</feature>
<dbReference type="Pfam" id="PF25545">
    <property type="entry name" value="DUF7924"/>
    <property type="match status" value="1"/>
</dbReference>
<protein>
    <recommendedName>
        <fullName evidence="2">DUF7924 domain-containing protein</fullName>
    </recommendedName>
</protein>
<feature type="region of interest" description="Disordered" evidence="1">
    <location>
        <begin position="133"/>
        <end position="173"/>
    </location>
</feature>
<keyword evidence="4" id="KW-1185">Reference proteome</keyword>
<dbReference type="OrthoDB" id="5336565at2759"/>
<feature type="region of interest" description="Disordered" evidence="1">
    <location>
        <begin position="442"/>
        <end position="524"/>
    </location>
</feature>
<sequence length="581" mass="65836">MPGPPKRPLPEQQCLRSEPLRKRQKLDHTCEELQPLSVFWDTLSKIWLTQDALRELDRRNIEAATHLELSPPSYRPITRRALTRTRVNRSARHISEFIDSCEDPERKQLQRFARYGGPDLSSLRGFTICSGAMSSSQSTQRRSKRTASASRTLSTTNTTATRKSGSSGTYNPNFEQKLIDGGIYPYGYDNLDGQIPPKPANWDALHARFAQYRPSLSPSVFSEEDYEAFVQADARASRERSGTTRVIPYIEGELSAGECPQENVLFANLEPLVQFAAGGSRLPFAKPDFYHGTRPELLHHQVRDDLSTKIIPSRQDSLPAIPNFFLEAKGPSGTGVVARRQACYDGALGARAMHTLQSYNLESPVYDNNAYTISSTYNDGTLKMYAHHLRQPHGSKTQPEYYMHQVGAYAMTHNADMFRQGATMFRNARDWTEEQRKRLISQANARVSAAASRPTEGSSSQSFTSTIRTGQYVSESETSADELSQDTGMIKRTTKSLEQSRRNRRSRTSDERASMNSTSGGQPQTWTWVNGKYHCYRAGELIEQTSEMPSNVWIYRASSWPRRQGKNWVFYNSEAEDLRFW</sequence>
<accession>A0A6A6GUM6</accession>